<keyword evidence="3" id="KW-1185">Reference proteome</keyword>
<organism evidence="2 3">
    <name type="scientific">Portunus trituberculatus</name>
    <name type="common">Swimming crab</name>
    <name type="synonym">Neptunus trituberculatus</name>
    <dbReference type="NCBI Taxonomy" id="210409"/>
    <lineage>
        <taxon>Eukaryota</taxon>
        <taxon>Metazoa</taxon>
        <taxon>Ecdysozoa</taxon>
        <taxon>Arthropoda</taxon>
        <taxon>Crustacea</taxon>
        <taxon>Multicrustacea</taxon>
        <taxon>Malacostraca</taxon>
        <taxon>Eumalacostraca</taxon>
        <taxon>Eucarida</taxon>
        <taxon>Decapoda</taxon>
        <taxon>Pleocyemata</taxon>
        <taxon>Brachyura</taxon>
        <taxon>Eubrachyura</taxon>
        <taxon>Portunoidea</taxon>
        <taxon>Portunidae</taxon>
        <taxon>Portuninae</taxon>
        <taxon>Portunus</taxon>
    </lineage>
</organism>
<gene>
    <name evidence="2" type="ORF">E2C01_012862</name>
</gene>
<proteinExistence type="predicted"/>
<name>A0A5B7DER2_PORTR</name>
<dbReference type="Proteomes" id="UP000324222">
    <property type="component" value="Unassembled WGS sequence"/>
</dbReference>
<evidence type="ECO:0000313" key="2">
    <source>
        <dbReference type="EMBL" id="MPC19932.1"/>
    </source>
</evidence>
<sequence>MKQQRNTVLQARPRKTSDHPPISSITSPDRMGRSRSRGGVSQSQREYQHKPSLNWNFAKFEYYFKIPISLWSAQSPHFESPFTAATSPPSRESAPPEPLMEAMVIAKLAKQRGWEHKK</sequence>
<dbReference type="EMBL" id="VSRR010000818">
    <property type="protein sequence ID" value="MPC19932.1"/>
    <property type="molecule type" value="Genomic_DNA"/>
</dbReference>
<comment type="caution">
    <text evidence="2">The sequence shown here is derived from an EMBL/GenBank/DDBJ whole genome shotgun (WGS) entry which is preliminary data.</text>
</comment>
<dbReference type="AlphaFoldDB" id="A0A5B7DER2"/>
<evidence type="ECO:0000313" key="3">
    <source>
        <dbReference type="Proteomes" id="UP000324222"/>
    </source>
</evidence>
<evidence type="ECO:0000256" key="1">
    <source>
        <dbReference type="SAM" id="MobiDB-lite"/>
    </source>
</evidence>
<feature type="region of interest" description="Disordered" evidence="1">
    <location>
        <begin position="1"/>
        <end position="48"/>
    </location>
</feature>
<reference evidence="2 3" key="1">
    <citation type="submission" date="2019-05" db="EMBL/GenBank/DDBJ databases">
        <title>Another draft genome of Portunus trituberculatus and its Hox gene families provides insights of decapod evolution.</title>
        <authorList>
            <person name="Jeong J.-H."/>
            <person name="Song I."/>
            <person name="Kim S."/>
            <person name="Choi T."/>
            <person name="Kim D."/>
            <person name="Ryu S."/>
            <person name="Kim W."/>
        </authorList>
    </citation>
    <scope>NUCLEOTIDE SEQUENCE [LARGE SCALE GENOMIC DNA]</scope>
    <source>
        <tissue evidence="2">Muscle</tissue>
    </source>
</reference>
<protein>
    <submittedName>
        <fullName evidence="2">Uncharacterized protein</fullName>
    </submittedName>
</protein>
<accession>A0A5B7DER2</accession>